<dbReference type="HAMAP" id="MF_00966">
    <property type="entry name" value="G6PD"/>
    <property type="match status" value="1"/>
</dbReference>
<dbReference type="Pfam" id="PF02781">
    <property type="entry name" value="G6PD_C"/>
    <property type="match status" value="1"/>
</dbReference>
<keyword evidence="12" id="KW-1185">Reference proteome</keyword>
<comment type="similarity">
    <text evidence="8">Belongs to the glucose-6-phosphate dehydrogenase family.</text>
</comment>
<dbReference type="Gene3D" id="3.30.360.10">
    <property type="entry name" value="Dihydrodipicolinate Reductase, domain 2"/>
    <property type="match status" value="1"/>
</dbReference>
<dbReference type="NCBIfam" id="TIGR00871">
    <property type="entry name" value="zwf"/>
    <property type="match status" value="1"/>
</dbReference>
<protein>
    <recommendedName>
        <fullName evidence="3 8">Glucose-6-phosphate 1-dehydrogenase</fullName>
        <ecNumber evidence="2 8">1.1.1.49</ecNumber>
    </recommendedName>
</protein>
<dbReference type="AlphaFoldDB" id="A0A8K0JKU5"/>
<dbReference type="Proteomes" id="UP000812966">
    <property type="component" value="Unassembled WGS sequence"/>
</dbReference>
<evidence type="ECO:0000313" key="11">
    <source>
        <dbReference type="EMBL" id="KAG7531684.1"/>
    </source>
</evidence>
<dbReference type="GO" id="GO:0050661">
    <property type="term" value="F:NADP binding"/>
    <property type="evidence" value="ECO:0007669"/>
    <property type="project" value="InterPro"/>
</dbReference>
<dbReference type="GO" id="GO:0006006">
    <property type="term" value="P:glucose metabolic process"/>
    <property type="evidence" value="ECO:0007669"/>
    <property type="project" value="UniProtKB-KW"/>
</dbReference>
<dbReference type="SUPFAM" id="SSF51735">
    <property type="entry name" value="NAD(P)-binding Rossmann-fold domains"/>
    <property type="match status" value="1"/>
</dbReference>
<dbReference type="InterPro" id="IPR001282">
    <property type="entry name" value="G6P_DH"/>
</dbReference>
<reference evidence="11" key="1">
    <citation type="submission" date="2020-04" db="EMBL/GenBank/DDBJ databases">
        <title>Analysis of mating type loci in Filobasidium floriforme.</title>
        <authorList>
            <person name="Nowrousian M."/>
        </authorList>
    </citation>
    <scope>NUCLEOTIDE SEQUENCE</scope>
    <source>
        <strain evidence="11">CBS 6242</strain>
    </source>
</reference>
<dbReference type="GO" id="GO:0004345">
    <property type="term" value="F:glucose-6-phosphate dehydrogenase activity"/>
    <property type="evidence" value="ECO:0007669"/>
    <property type="project" value="UniProtKB-EC"/>
</dbReference>
<evidence type="ECO:0000256" key="2">
    <source>
        <dbReference type="ARBA" id="ARBA00013019"/>
    </source>
</evidence>
<gene>
    <name evidence="11" type="ORF">FFLO_04194</name>
</gene>
<name>A0A8K0JKU5_9TREE</name>
<evidence type="ECO:0000256" key="1">
    <source>
        <dbReference type="ARBA" id="ARBA00004937"/>
    </source>
</evidence>
<evidence type="ECO:0000256" key="7">
    <source>
        <dbReference type="ARBA" id="ARBA00023277"/>
    </source>
</evidence>
<dbReference type="PANTHER" id="PTHR23429:SF0">
    <property type="entry name" value="GLUCOSE-6-PHOSPHATE 1-DEHYDROGENASE"/>
    <property type="match status" value="1"/>
</dbReference>
<feature type="domain" description="Glucose-6-phosphate dehydrogenase C-terminal" evidence="10">
    <location>
        <begin position="209"/>
        <end position="486"/>
    </location>
</feature>
<dbReference type="PANTHER" id="PTHR23429">
    <property type="entry name" value="GLUCOSE-6-PHOSPHATE 1-DEHYDROGENASE G6PD"/>
    <property type="match status" value="1"/>
</dbReference>
<evidence type="ECO:0000256" key="5">
    <source>
        <dbReference type="ARBA" id="ARBA00022857"/>
    </source>
</evidence>
<dbReference type="EMBL" id="JABELV010000085">
    <property type="protein sequence ID" value="KAG7531684.1"/>
    <property type="molecule type" value="Genomic_DNA"/>
</dbReference>
<evidence type="ECO:0000313" key="12">
    <source>
        <dbReference type="Proteomes" id="UP000812966"/>
    </source>
</evidence>
<dbReference type="InterPro" id="IPR022674">
    <property type="entry name" value="G6P_DH_NAD-bd"/>
</dbReference>
<dbReference type="UniPathway" id="UPA00115">
    <property type="reaction ID" value="UER00408"/>
</dbReference>
<dbReference type="SUPFAM" id="SSF55347">
    <property type="entry name" value="Glyceraldehyde-3-phosphate dehydrogenase-like, C-terminal domain"/>
    <property type="match status" value="1"/>
</dbReference>
<keyword evidence="6 8" id="KW-0560">Oxidoreductase</keyword>
<dbReference type="GO" id="GO:0005829">
    <property type="term" value="C:cytosol"/>
    <property type="evidence" value="ECO:0007669"/>
    <property type="project" value="TreeGrafter"/>
</dbReference>
<sequence length="496" mass="56425">MSNDSQQDQRSGAIEEDAIVVVFGASGDLAKKSTFPALYALLVEGLLPANTRILGYARSKMSDEKFDEQLFWKIRDDEKEGHIKANDAKKEEFKKMCKYVQGPYDKDEGFQGLEKEMRRIENEEFDGKRANRVFYLALPPSSFAQVSHMIKKNNYWSGKINRLVIEKPFGKDTEDCRAMMDSIAEDWKEDEIYRIDHYLGEEMIRAIYHLRFANRFIEPLLNREHVESISVVMKEKFGAEGRGGYFDEFGMIRDVGQNHLLQAISILTMDPPDSMDNDSMRDNKVDVLKSIPPIENSDLVLGQYAEGDGKKSYVDDETVPDNSKTATFAQWAMKIDNERWKGVPVLVKCGKALDEGIMTMTFNFKAPKHNVFNVSAPSALVVRLNPEPAIYFKTNLLKPLSKGSESISDEMKYTVPGRKVAGDKLAYEVVIGNVFKGDQSGFVREDEVIASWEIFTPLLRYIEGPNGPTPVKYAYGSHGPEEQFEFEKRFNLPVDQ</sequence>
<keyword evidence="5 8" id="KW-0521">NADP</keyword>
<keyword evidence="4 8" id="KW-0313">Glucose metabolism</keyword>
<evidence type="ECO:0000256" key="6">
    <source>
        <dbReference type="ARBA" id="ARBA00023002"/>
    </source>
</evidence>
<dbReference type="PRINTS" id="PR00079">
    <property type="entry name" value="G6PDHDRGNASE"/>
</dbReference>
<evidence type="ECO:0000256" key="8">
    <source>
        <dbReference type="RuleBase" id="RU362120"/>
    </source>
</evidence>
<organism evidence="11 12">
    <name type="scientific">Filobasidium floriforme</name>
    <dbReference type="NCBI Taxonomy" id="5210"/>
    <lineage>
        <taxon>Eukaryota</taxon>
        <taxon>Fungi</taxon>
        <taxon>Dikarya</taxon>
        <taxon>Basidiomycota</taxon>
        <taxon>Agaricomycotina</taxon>
        <taxon>Tremellomycetes</taxon>
        <taxon>Filobasidiales</taxon>
        <taxon>Filobasidiaceae</taxon>
        <taxon>Filobasidium</taxon>
    </lineage>
</organism>
<accession>A0A8K0JKU5</accession>
<comment type="function">
    <text evidence="8">Catalyzes the rate-limiting step of the oxidative pentose-phosphate pathway, which represents a route for the dissimilation of carbohydrates besides glycolysis.</text>
</comment>
<dbReference type="InterPro" id="IPR036291">
    <property type="entry name" value="NAD(P)-bd_dom_sf"/>
</dbReference>
<dbReference type="Pfam" id="PF00479">
    <property type="entry name" value="G6PD_N"/>
    <property type="match status" value="1"/>
</dbReference>
<dbReference type="Gene3D" id="3.40.50.720">
    <property type="entry name" value="NAD(P)-binding Rossmann-like Domain"/>
    <property type="match status" value="1"/>
</dbReference>
<dbReference type="InterPro" id="IPR022675">
    <property type="entry name" value="G6P_DH_C"/>
</dbReference>
<proteinExistence type="inferred from homology"/>
<feature type="domain" description="Glucose-6-phosphate dehydrogenase NAD-binding" evidence="9">
    <location>
        <begin position="21"/>
        <end position="205"/>
    </location>
</feature>
<comment type="pathway">
    <text evidence="1 8">Carbohydrate degradation; pentose phosphate pathway; D-ribulose 5-phosphate from D-glucose 6-phosphate (oxidative stage): step 1/3.</text>
</comment>
<evidence type="ECO:0000259" key="9">
    <source>
        <dbReference type="Pfam" id="PF00479"/>
    </source>
</evidence>
<dbReference type="EC" id="1.1.1.49" evidence="2 8"/>
<comment type="caution">
    <text evidence="11">The sequence shown here is derived from an EMBL/GenBank/DDBJ whole genome shotgun (WGS) entry which is preliminary data.</text>
</comment>
<keyword evidence="7 8" id="KW-0119">Carbohydrate metabolism</keyword>
<dbReference type="GO" id="GO:0009051">
    <property type="term" value="P:pentose-phosphate shunt, oxidative branch"/>
    <property type="evidence" value="ECO:0007669"/>
    <property type="project" value="TreeGrafter"/>
</dbReference>
<evidence type="ECO:0000256" key="3">
    <source>
        <dbReference type="ARBA" id="ARBA00020444"/>
    </source>
</evidence>
<dbReference type="PIRSF" id="PIRSF000110">
    <property type="entry name" value="G6PD"/>
    <property type="match status" value="1"/>
</dbReference>
<comment type="catalytic activity">
    <reaction evidence="8">
        <text>D-glucose 6-phosphate + NADP(+) = 6-phospho-D-glucono-1,5-lactone + NADPH + H(+)</text>
        <dbReference type="Rhea" id="RHEA:15841"/>
        <dbReference type="ChEBI" id="CHEBI:15378"/>
        <dbReference type="ChEBI" id="CHEBI:57783"/>
        <dbReference type="ChEBI" id="CHEBI:57955"/>
        <dbReference type="ChEBI" id="CHEBI:58349"/>
        <dbReference type="ChEBI" id="CHEBI:61548"/>
        <dbReference type="EC" id="1.1.1.49"/>
    </reaction>
</comment>
<evidence type="ECO:0000256" key="4">
    <source>
        <dbReference type="ARBA" id="ARBA00022526"/>
    </source>
</evidence>
<evidence type="ECO:0000259" key="10">
    <source>
        <dbReference type="Pfam" id="PF02781"/>
    </source>
</evidence>